<comment type="subcellular location">
    <subcellularLocation>
        <location evidence="4 14">Cytoplasm</location>
    </subcellularLocation>
</comment>
<evidence type="ECO:0000256" key="15">
    <source>
        <dbReference type="PROSITE-ProRule" id="PRU01319"/>
    </source>
</evidence>
<protein>
    <recommendedName>
        <fullName evidence="7 14">Ribonuclease HII</fullName>
        <shortName evidence="14">RNase HII</shortName>
        <ecNumber evidence="6 14">3.1.26.4</ecNumber>
    </recommendedName>
</protein>
<keyword evidence="13 14" id="KW-0464">Manganese</keyword>
<keyword evidence="10 14" id="KW-0479">Metal-binding</keyword>
<dbReference type="NCBIfam" id="NF000595">
    <property type="entry name" value="PRK00015.1-3"/>
    <property type="match status" value="1"/>
</dbReference>
<keyword evidence="9 14" id="KW-0540">Nuclease</keyword>
<dbReference type="PANTHER" id="PTHR10954">
    <property type="entry name" value="RIBONUCLEASE H2 SUBUNIT A"/>
    <property type="match status" value="1"/>
</dbReference>
<dbReference type="AlphaFoldDB" id="A0A0S4NFA2"/>
<evidence type="ECO:0000256" key="8">
    <source>
        <dbReference type="ARBA" id="ARBA00022490"/>
    </source>
</evidence>
<dbReference type="Pfam" id="PF01351">
    <property type="entry name" value="RNase_HII"/>
    <property type="match status" value="1"/>
</dbReference>
<keyword evidence="19" id="KW-1185">Reference proteome</keyword>
<keyword evidence="12 14" id="KW-0378">Hydrolase</keyword>
<dbReference type="STRING" id="1643428.GCA_001442855_02201"/>
<evidence type="ECO:0000256" key="12">
    <source>
        <dbReference type="ARBA" id="ARBA00022801"/>
    </source>
</evidence>
<evidence type="ECO:0000256" key="11">
    <source>
        <dbReference type="ARBA" id="ARBA00022759"/>
    </source>
</evidence>
<dbReference type="InterPro" id="IPR036397">
    <property type="entry name" value="RNaseH_sf"/>
</dbReference>
<evidence type="ECO:0000256" key="4">
    <source>
        <dbReference type="ARBA" id="ARBA00004496"/>
    </source>
</evidence>
<dbReference type="InterPro" id="IPR001352">
    <property type="entry name" value="RNase_HII/HIII"/>
</dbReference>
<dbReference type="GO" id="GO:0003723">
    <property type="term" value="F:RNA binding"/>
    <property type="evidence" value="ECO:0007669"/>
    <property type="project" value="UniProtKB-UniRule"/>
</dbReference>
<evidence type="ECO:0000256" key="7">
    <source>
        <dbReference type="ARBA" id="ARBA00019179"/>
    </source>
</evidence>
<evidence type="ECO:0000256" key="10">
    <source>
        <dbReference type="ARBA" id="ARBA00022723"/>
    </source>
</evidence>
<evidence type="ECO:0000256" key="3">
    <source>
        <dbReference type="ARBA" id="ARBA00004065"/>
    </source>
</evidence>
<sequence length="224" mass="25847">MIQTKEKDMKRIEKEFYDQGYEMIAGIDEAGCGPLAGPVVACAVILPRDYFNPLIYDSKMLYPSTREKIFYEILNNAIDIGVGICSNEEIDKLNIRNATRKAMERTLEDIEIQPDVVLIDGNIFDTNYNMLNSNGKRVIFKNIVKGDRKSITIASASIVAKVLRDEIMSEYEKLYPNFKFSKHKGYPTKEHLQELRKFGPTEIHRKTFKLVNQIRIDEVLLKLF</sequence>
<evidence type="ECO:0000256" key="1">
    <source>
        <dbReference type="ARBA" id="ARBA00000077"/>
    </source>
</evidence>
<dbReference type="CDD" id="cd07182">
    <property type="entry name" value="RNase_HII_bacteria_HII_like"/>
    <property type="match status" value="1"/>
</dbReference>
<dbReference type="GO" id="GO:0043137">
    <property type="term" value="P:DNA replication, removal of RNA primer"/>
    <property type="evidence" value="ECO:0007669"/>
    <property type="project" value="TreeGrafter"/>
</dbReference>
<accession>A0A0S4NFA2</accession>
<dbReference type="InterPro" id="IPR024567">
    <property type="entry name" value="RNase_HII/HIII_dom"/>
</dbReference>
<dbReference type="GO" id="GO:0032299">
    <property type="term" value="C:ribonuclease H2 complex"/>
    <property type="evidence" value="ECO:0007669"/>
    <property type="project" value="TreeGrafter"/>
</dbReference>
<organism evidence="18 19">
    <name type="scientific">Candidatus Thermokryptus mobilis</name>
    <dbReference type="NCBI Taxonomy" id="1643428"/>
    <lineage>
        <taxon>Bacteria</taxon>
        <taxon>Pseudomonadati</taxon>
        <taxon>Candidatus Kryptoniota</taxon>
        <taxon>Candidatus Thermokryptus</taxon>
    </lineage>
</organism>
<dbReference type="PANTHER" id="PTHR10954:SF18">
    <property type="entry name" value="RIBONUCLEASE HII"/>
    <property type="match status" value="1"/>
</dbReference>
<proteinExistence type="inferred from homology"/>
<dbReference type="Proteomes" id="UP000320623">
    <property type="component" value="Unassembled WGS sequence"/>
</dbReference>
<evidence type="ECO:0000256" key="13">
    <source>
        <dbReference type="ARBA" id="ARBA00023211"/>
    </source>
</evidence>
<name>A0A0S4NFA2_9BACT</name>
<dbReference type="SUPFAM" id="SSF53098">
    <property type="entry name" value="Ribonuclease H-like"/>
    <property type="match status" value="1"/>
</dbReference>
<dbReference type="InterPro" id="IPR022898">
    <property type="entry name" value="RNase_HII"/>
</dbReference>
<comment type="similarity">
    <text evidence="5 14 16">Belongs to the RNase HII family.</text>
</comment>
<comment type="catalytic activity">
    <reaction evidence="1 14 15 16">
        <text>Endonucleolytic cleavage to 5'-phosphomonoester.</text>
        <dbReference type="EC" id="3.1.26.4"/>
    </reaction>
</comment>
<evidence type="ECO:0000256" key="16">
    <source>
        <dbReference type="RuleBase" id="RU003515"/>
    </source>
</evidence>
<dbReference type="EC" id="3.1.26.4" evidence="6 14"/>
<reference evidence="19" key="1">
    <citation type="submission" date="2015-11" db="EMBL/GenBank/DDBJ databases">
        <authorList>
            <person name="Varghese N."/>
        </authorList>
    </citation>
    <scope>NUCLEOTIDE SEQUENCE [LARGE SCALE GENOMIC DNA]</scope>
</reference>
<gene>
    <name evidence="14" type="primary">rnhB</name>
    <name evidence="18" type="ORF">JGI1_02251</name>
</gene>
<dbReference type="EMBL" id="FAOO01000028">
    <property type="protein sequence ID" value="CUU09075.1"/>
    <property type="molecule type" value="Genomic_DNA"/>
</dbReference>
<comment type="cofactor">
    <cofactor evidence="2">
        <name>Mg(2+)</name>
        <dbReference type="ChEBI" id="CHEBI:18420"/>
    </cofactor>
</comment>
<comment type="function">
    <text evidence="3 14 16">Endonuclease that specifically degrades the RNA of RNA-DNA hybrids.</text>
</comment>
<dbReference type="RefSeq" id="WP_268904473.1">
    <property type="nucleotide sequence ID" value="NZ_FAOO01000028.1"/>
</dbReference>
<dbReference type="NCBIfam" id="NF000594">
    <property type="entry name" value="PRK00015.1-1"/>
    <property type="match status" value="1"/>
</dbReference>
<evidence type="ECO:0000256" key="2">
    <source>
        <dbReference type="ARBA" id="ARBA00001946"/>
    </source>
</evidence>
<dbReference type="HAMAP" id="MF_00052_B">
    <property type="entry name" value="RNase_HII_B"/>
    <property type="match status" value="1"/>
</dbReference>
<dbReference type="PROSITE" id="PS51975">
    <property type="entry name" value="RNASE_H_2"/>
    <property type="match status" value="1"/>
</dbReference>
<dbReference type="GO" id="GO:0006298">
    <property type="term" value="P:mismatch repair"/>
    <property type="evidence" value="ECO:0007669"/>
    <property type="project" value="TreeGrafter"/>
</dbReference>
<keyword evidence="11 14" id="KW-0255">Endonuclease</keyword>
<dbReference type="GO" id="GO:0030145">
    <property type="term" value="F:manganese ion binding"/>
    <property type="evidence" value="ECO:0007669"/>
    <property type="project" value="UniProtKB-UniRule"/>
</dbReference>
<dbReference type="GO" id="GO:0005737">
    <property type="term" value="C:cytoplasm"/>
    <property type="evidence" value="ECO:0007669"/>
    <property type="project" value="UniProtKB-SubCell"/>
</dbReference>
<dbReference type="GO" id="GO:0004523">
    <property type="term" value="F:RNA-DNA hybrid ribonuclease activity"/>
    <property type="evidence" value="ECO:0007669"/>
    <property type="project" value="UniProtKB-UniRule"/>
</dbReference>
<dbReference type="InterPro" id="IPR012337">
    <property type="entry name" value="RNaseH-like_sf"/>
</dbReference>
<evidence type="ECO:0000256" key="6">
    <source>
        <dbReference type="ARBA" id="ARBA00012180"/>
    </source>
</evidence>
<comment type="cofactor">
    <cofactor evidence="14 15">
        <name>Mn(2+)</name>
        <dbReference type="ChEBI" id="CHEBI:29035"/>
    </cofactor>
    <cofactor evidence="14 15">
        <name>Mg(2+)</name>
        <dbReference type="ChEBI" id="CHEBI:18420"/>
    </cofactor>
    <text evidence="14 15">Manganese or magnesium. Binds 1 divalent metal ion per monomer in the absence of substrate. May bind a second metal ion after substrate binding.</text>
</comment>
<feature type="binding site" evidence="14 15">
    <location>
        <position position="29"/>
    </location>
    <ligand>
        <name>a divalent metal cation</name>
        <dbReference type="ChEBI" id="CHEBI:60240"/>
    </ligand>
</feature>
<feature type="binding site" evidence="14 15">
    <location>
        <position position="120"/>
    </location>
    <ligand>
        <name>a divalent metal cation</name>
        <dbReference type="ChEBI" id="CHEBI:60240"/>
    </ligand>
</feature>
<feature type="binding site" evidence="14 15">
    <location>
        <position position="28"/>
    </location>
    <ligand>
        <name>a divalent metal cation</name>
        <dbReference type="ChEBI" id="CHEBI:60240"/>
    </ligand>
</feature>
<evidence type="ECO:0000256" key="14">
    <source>
        <dbReference type="HAMAP-Rule" id="MF_00052"/>
    </source>
</evidence>
<evidence type="ECO:0000256" key="9">
    <source>
        <dbReference type="ARBA" id="ARBA00022722"/>
    </source>
</evidence>
<evidence type="ECO:0000259" key="17">
    <source>
        <dbReference type="PROSITE" id="PS51975"/>
    </source>
</evidence>
<evidence type="ECO:0000313" key="19">
    <source>
        <dbReference type="Proteomes" id="UP000320623"/>
    </source>
</evidence>
<dbReference type="Gene3D" id="3.30.420.10">
    <property type="entry name" value="Ribonuclease H-like superfamily/Ribonuclease H"/>
    <property type="match status" value="1"/>
</dbReference>
<keyword evidence="8 14" id="KW-0963">Cytoplasm</keyword>
<evidence type="ECO:0000256" key="5">
    <source>
        <dbReference type="ARBA" id="ARBA00007383"/>
    </source>
</evidence>
<feature type="domain" description="RNase H type-2" evidence="17">
    <location>
        <begin position="22"/>
        <end position="220"/>
    </location>
</feature>
<evidence type="ECO:0000313" key="18">
    <source>
        <dbReference type="EMBL" id="CUU09075.1"/>
    </source>
</evidence>